<dbReference type="OrthoDB" id="2190767at2759"/>
<evidence type="ECO:0000313" key="7">
    <source>
        <dbReference type="Proteomes" id="UP000053105"/>
    </source>
</evidence>
<dbReference type="PANTHER" id="PTHR12682">
    <property type="entry name" value="ARCHEASE"/>
    <property type="match status" value="1"/>
</dbReference>
<gene>
    <name evidence="6" type="ORF">WN51_02291</name>
</gene>
<dbReference type="PANTHER" id="PTHR12682:SF11">
    <property type="entry name" value="PROTEIN ARCHEASE"/>
    <property type="match status" value="1"/>
</dbReference>
<protein>
    <submittedName>
        <fullName evidence="6">Protein archease-like</fullName>
    </submittedName>
</protein>
<evidence type="ECO:0000259" key="5">
    <source>
        <dbReference type="Pfam" id="PF01951"/>
    </source>
</evidence>
<dbReference type="Pfam" id="PF01951">
    <property type="entry name" value="Archease"/>
    <property type="match status" value="1"/>
</dbReference>
<reference evidence="6 7" key="1">
    <citation type="submission" date="2015-07" db="EMBL/GenBank/DDBJ databases">
        <title>The genome of Melipona quadrifasciata.</title>
        <authorList>
            <person name="Pan H."/>
            <person name="Kapheim K."/>
        </authorList>
    </citation>
    <scope>NUCLEOTIDE SEQUENCE [LARGE SCALE GENOMIC DNA]</scope>
    <source>
        <strain evidence="6">0111107301</strain>
        <tissue evidence="6">Whole body</tissue>
    </source>
</reference>
<keyword evidence="3" id="KW-0479">Metal-binding</keyword>
<dbReference type="InterPro" id="IPR023572">
    <property type="entry name" value="Archease_dom"/>
</dbReference>
<keyword evidence="2" id="KW-0819">tRNA processing</keyword>
<evidence type="ECO:0000256" key="2">
    <source>
        <dbReference type="ARBA" id="ARBA00022694"/>
    </source>
</evidence>
<dbReference type="AlphaFoldDB" id="A0A0N0BEI8"/>
<sequence>MDALSKEDFVIPPAKYEYLDHTADVQLHAWGDTLEEAFEQCAVAMFGYMTDLERVQMTQLHHIEAEGHDLESLLFHFLDELLFMFSAEPFIVAKKVKITNFDRENFKIFATALGEEFTIGKHTQNAEVKAITYSAMQILDRPESERPEPFVIGSNKYVTKKTPGSLLGYLPQVRTNAPRDPALLLKIPISIKNNFISPTTTTVCKLRKDRGRENE</sequence>
<dbReference type="GO" id="GO:0046872">
    <property type="term" value="F:metal ion binding"/>
    <property type="evidence" value="ECO:0007669"/>
    <property type="project" value="UniProtKB-KW"/>
</dbReference>
<dbReference type="Gene3D" id="3.55.10.10">
    <property type="entry name" value="Archease domain"/>
    <property type="match status" value="1"/>
</dbReference>
<evidence type="ECO:0000256" key="1">
    <source>
        <dbReference type="ARBA" id="ARBA00007963"/>
    </source>
</evidence>
<dbReference type="SUPFAM" id="SSF69819">
    <property type="entry name" value="MTH1598-like"/>
    <property type="match status" value="1"/>
</dbReference>
<evidence type="ECO:0000256" key="3">
    <source>
        <dbReference type="ARBA" id="ARBA00022723"/>
    </source>
</evidence>
<organism evidence="6 7">
    <name type="scientific">Melipona quadrifasciata</name>
    <dbReference type="NCBI Taxonomy" id="166423"/>
    <lineage>
        <taxon>Eukaryota</taxon>
        <taxon>Metazoa</taxon>
        <taxon>Ecdysozoa</taxon>
        <taxon>Arthropoda</taxon>
        <taxon>Hexapoda</taxon>
        <taxon>Insecta</taxon>
        <taxon>Pterygota</taxon>
        <taxon>Neoptera</taxon>
        <taxon>Endopterygota</taxon>
        <taxon>Hymenoptera</taxon>
        <taxon>Apocrita</taxon>
        <taxon>Aculeata</taxon>
        <taxon>Apoidea</taxon>
        <taxon>Anthophila</taxon>
        <taxon>Apidae</taxon>
        <taxon>Melipona</taxon>
    </lineage>
</organism>
<dbReference type="EMBL" id="KQ435830">
    <property type="protein sequence ID" value="KOX71722.1"/>
    <property type="molecule type" value="Genomic_DNA"/>
</dbReference>
<proteinExistence type="inferred from homology"/>
<accession>A0A0N0BEI8</accession>
<dbReference type="InterPro" id="IPR002804">
    <property type="entry name" value="Archease"/>
</dbReference>
<name>A0A0N0BEI8_9HYME</name>
<evidence type="ECO:0000313" key="6">
    <source>
        <dbReference type="EMBL" id="KOX71722.1"/>
    </source>
</evidence>
<evidence type="ECO:0000256" key="4">
    <source>
        <dbReference type="ARBA" id="ARBA00022837"/>
    </source>
</evidence>
<feature type="domain" description="Archease" evidence="5">
    <location>
        <begin position="16"/>
        <end position="141"/>
    </location>
</feature>
<dbReference type="STRING" id="166423.A0A0N0BEI8"/>
<keyword evidence="4" id="KW-0106">Calcium</keyword>
<keyword evidence="7" id="KW-1185">Reference proteome</keyword>
<dbReference type="GO" id="GO:0006388">
    <property type="term" value="P:tRNA splicing, via endonucleolytic cleavage and ligation"/>
    <property type="evidence" value="ECO:0007669"/>
    <property type="project" value="TreeGrafter"/>
</dbReference>
<dbReference type="FunFam" id="3.55.10.10:FF:000001">
    <property type="entry name" value="protein archease isoform X1"/>
    <property type="match status" value="1"/>
</dbReference>
<dbReference type="Proteomes" id="UP000053105">
    <property type="component" value="Unassembled WGS sequence"/>
</dbReference>
<dbReference type="InterPro" id="IPR036820">
    <property type="entry name" value="Archease_dom_sf"/>
</dbReference>
<dbReference type="GO" id="GO:0072669">
    <property type="term" value="C:tRNA-splicing ligase complex"/>
    <property type="evidence" value="ECO:0007669"/>
    <property type="project" value="TreeGrafter"/>
</dbReference>
<comment type="similarity">
    <text evidence="1">Belongs to the archease family.</text>
</comment>